<gene>
    <name evidence="2" type="ORF">WH50_09335</name>
</gene>
<evidence type="ECO:0000256" key="1">
    <source>
        <dbReference type="SAM" id="Phobius"/>
    </source>
</evidence>
<dbReference type="EMBL" id="LAPT01000039">
    <property type="protein sequence ID" value="PXF31557.1"/>
    <property type="molecule type" value="Genomic_DNA"/>
</dbReference>
<keyword evidence="3" id="KW-1185">Reference proteome</keyword>
<evidence type="ECO:0000313" key="2">
    <source>
        <dbReference type="EMBL" id="PXF31557.1"/>
    </source>
</evidence>
<proteinExistence type="predicted"/>
<reference evidence="2 3" key="1">
    <citation type="submission" date="2015-03" db="EMBL/GenBank/DDBJ databases">
        <authorList>
            <person name="Krishnan R."/>
            <person name="Midha S."/>
            <person name="Patil P.B."/>
            <person name="Rameshkumar N."/>
        </authorList>
    </citation>
    <scope>NUCLEOTIDE SEQUENCE [LARGE SCALE GENOMIC DNA]</scope>
    <source>
        <strain evidence="2 3">L1E11</strain>
    </source>
</reference>
<evidence type="ECO:0000313" key="3">
    <source>
        <dbReference type="Proteomes" id="UP000248090"/>
    </source>
</evidence>
<sequence>MDDMFFDIWKGWSIAVSCIFVPVAIIFAVFRPESAGGAALYFFPVMVPLMAALQGVLVAAVVCLGLKIQAALKNIKKS</sequence>
<keyword evidence="1" id="KW-0812">Transmembrane</keyword>
<comment type="caution">
    <text evidence="2">The sequence shown here is derived from an EMBL/GenBank/DDBJ whole genome shotgun (WGS) entry which is preliminary data.</text>
</comment>
<feature type="transmembrane region" description="Helical" evidence="1">
    <location>
        <begin position="12"/>
        <end position="30"/>
    </location>
</feature>
<dbReference type="Proteomes" id="UP000248090">
    <property type="component" value="Unassembled WGS sequence"/>
</dbReference>
<accession>A0ABX5LXY8</accession>
<evidence type="ECO:0008006" key="4">
    <source>
        <dbReference type="Google" id="ProtNLM"/>
    </source>
</evidence>
<keyword evidence="1" id="KW-0472">Membrane</keyword>
<feature type="transmembrane region" description="Helical" evidence="1">
    <location>
        <begin position="42"/>
        <end position="66"/>
    </location>
</feature>
<dbReference type="RefSeq" id="WP_110187067.1">
    <property type="nucleotide sequence ID" value="NZ_CP177354.1"/>
</dbReference>
<protein>
    <recommendedName>
        <fullName evidence="4">Sodium:solute symporter</fullName>
    </recommendedName>
</protein>
<name>A0ABX5LXY8_9GAMM</name>
<keyword evidence="1" id="KW-1133">Transmembrane helix</keyword>
<organism evidence="2 3">
    <name type="scientific">Pokkaliibacter plantistimulans</name>
    <dbReference type="NCBI Taxonomy" id="1635171"/>
    <lineage>
        <taxon>Bacteria</taxon>
        <taxon>Pseudomonadati</taxon>
        <taxon>Pseudomonadota</taxon>
        <taxon>Gammaproteobacteria</taxon>
        <taxon>Oceanospirillales</taxon>
        <taxon>Balneatrichaceae</taxon>
        <taxon>Pokkaliibacter</taxon>
    </lineage>
</organism>